<keyword evidence="6" id="KW-0496">Mitochondrion</keyword>
<evidence type="ECO:0000256" key="3">
    <source>
        <dbReference type="ARBA" id="ARBA00022946"/>
    </source>
</evidence>
<proteinExistence type="predicted"/>
<dbReference type="PANTHER" id="PTHR13184">
    <property type="entry name" value="37S RIBOSOMAL PROTEIN S22"/>
    <property type="match status" value="1"/>
</dbReference>
<dbReference type="OrthoDB" id="421327at2759"/>
<keyword evidence="2" id="KW-0479">Metal-binding</keyword>
<dbReference type="GO" id="GO:0003735">
    <property type="term" value="F:structural constituent of ribosome"/>
    <property type="evidence" value="ECO:0007669"/>
    <property type="project" value="TreeGrafter"/>
</dbReference>
<reference evidence="9" key="1">
    <citation type="submission" date="2012-04" db="EMBL/GenBank/DDBJ databases">
        <title>The Genome Sequence of Loa loa.</title>
        <authorList>
            <consortium name="The Broad Institute Genome Sequencing Platform"/>
            <consortium name="Broad Institute Genome Sequencing Center for Infectious Disease"/>
            <person name="Nutman T.B."/>
            <person name="Fink D.L."/>
            <person name="Russ C."/>
            <person name="Young S."/>
            <person name="Zeng Q."/>
            <person name="Gargeya S."/>
            <person name="Alvarado L."/>
            <person name="Berlin A."/>
            <person name="Chapman S.B."/>
            <person name="Chen Z."/>
            <person name="Freedman E."/>
            <person name="Gellesch M."/>
            <person name="Goldberg J."/>
            <person name="Griggs A."/>
            <person name="Gujja S."/>
            <person name="Heilman E.R."/>
            <person name="Heiman D."/>
            <person name="Howarth C."/>
            <person name="Mehta T."/>
            <person name="Neiman D."/>
            <person name="Pearson M."/>
            <person name="Roberts A."/>
            <person name="Saif S."/>
            <person name="Shea T."/>
            <person name="Shenoy N."/>
            <person name="Sisk P."/>
            <person name="Stolte C."/>
            <person name="Sykes S."/>
            <person name="White J."/>
            <person name="Yandava C."/>
            <person name="Haas B."/>
            <person name="Henn M.R."/>
            <person name="Nusbaum C."/>
            <person name="Birren B."/>
        </authorList>
    </citation>
    <scope>NUCLEOTIDE SEQUENCE [LARGE SCALE GENOMIC DNA]</scope>
</reference>
<evidence type="ECO:0000256" key="5">
    <source>
        <dbReference type="ARBA" id="ARBA00023014"/>
    </source>
</evidence>
<evidence type="ECO:0000256" key="8">
    <source>
        <dbReference type="SAM" id="Phobius"/>
    </source>
</evidence>
<evidence type="ECO:0000256" key="4">
    <source>
        <dbReference type="ARBA" id="ARBA00023004"/>
    </source>
</evidence>
<keyword evidence="8" id="KW-1133">Transmembrane helix</keyword>
<dbReference type="InterPro" id="IPR052571">
    <property type="entry name" value="Mt_RNA_Methyltransferase"/>
</dbReference>
<dbReference type="GO" id="GO:0051536">
    <property type="term" value="F:iron-sulfur cluster binding"/>
    <property type="evidence" value="ECO:0007669"/>
    <property type="project" value="UniProtKB-KW"/>
</dbReference>
<dbReference type="CTD" id="9944011"/>
<gene>
    <name evidence="9" type="ORF">LOAG_16343</name>
</gene>
<keyword evidence="5" id="KW-0411">Iron-sulfur</keyword>
<dbReference type="GO" id="GO:0008168">
    <property type="term" value="F:methyltransferase activity"/>
    <property type="evidence" value="ECO:0007669"/>
    <property type="project" value="InterPro"/>
</dbReference>
<evidence type="ECO:0000256" key="7">
    <source>
        <dbReference type="ARBA" id="ARBA00045681"/>
    </source>
</evidence>
<dbReference type="AlphaFoldDB" id="A0A1S0UME8"/>
<keyword evidence="8" id="KW-0472">Membrane</keyword>
<evidence type="ECO:0000256" key="1">
    <source>
        <dbReference type="ARBA" id="ARBA00004173"/>
    </source>
</evidence>
<dbReference type="InterPro" id="IPR029063">
    <property type="entry name" value="SAM-dependent_MTases_sf"/>
</dbReference>
<dbReference type="GeneID" id="9944011"/>
<keyword evidence="4" id="KW-0408">Iron</keyword>
<protein>
    <recommendedName>
        <fullName evidence="10">Methyltransferase domain-containing protein</fullName>
    </recommendedName>
</protein>
<dbReference type="GO" id="GO:0046872">
    <property type="term" value="F:metal ion binding"/>
    <property type="evidence" value="ECO:0007669"/>
    <property type="project" value="UniProtKB-KW"/>
</dbReference>
<dbReference type="SUPFAM" id="SSF53335">
    <property type="entry name" value="S-adenosyl-L-methionine-dependent methyltransferases"/>
    <property type="match status" value="1"/>
</dbReference>
<dbReference type="Pfam" id="PF09243">
    <property type="entry name" value="Rsm22"/>
    <property type="match status" value="2"/>
</dbReference>
<organism evidence="9">
    <name type="scientific">Loa loa</name>
    <name type="common">Eye worm</name>
    <name type="synonym">Filaria loa</name>
    <dbReference type="NCBI Taxonomy" id="7209"/>
    <lineage>
        <taxon>Eukaryota</taxon>
        <taxon>Metazoa</taxon>
        <taxon>Ecdysozoa</taxon>
        <taxon>Nematoda</taxon>
        <taxon>Chromadorea</taxon>
        <taxon>Rhabditida</taxon>
        <taxon>Spirurina</taxon>
        <taxon>Spiruromorpha</taxon>
        <taxon>Filarioidea</taxon>
        <taxon>Onchocercidae</taxon>
        <taxon>Loa</taxon>
    </lineage>
</organism>
<comment type="function">
    <text evidence="7">Mitochondrial ribosome (mitoribosome) assembly factor. Binds at the interface of the head and body domains of the mitochondrial small ribosomal subunit (mt-SSU), occluding the mRNA channel and preventing compaction of the head domain towards the body. Probable inactive methyltransferase: retains the characteristic folding and ability to bind S-adenosyl-L-methionine, but it probably lost its methyltransferase activity.</text>
</comment>
<accession>A0A1S0UME8</accession>
<dbReference type="GO" id="GO:0005763">
    <property type="term" value="C:mitochondrial small ribosomal subunit"/>
    <property type="evidence" value="ECO:0007669"/>
    <property type="project" value="TreeGrafter"/>
</dbReference>
<dbReference type="PANTHER" id="PTHR13184:SF5">
    <property type="entry name" value="METHYLTRANSFERASE-LIKE PROTEIN 17, MITOCHONDRIAL"/>
    <property type="match status" value="1"/>
</dbReference>
<dbReference type="RefSeq" id="XP_020307541.1">
    <property type="nucleotide sequence ID" value="XM_020448995.1"/>
</dbReference>
<evidence type="ECO:0000256" key="2">
    <source>
        <dbReference type="ARBA" id="ARBA00022723"/>
    </source>
</evidence>
<dbReference type="EMBL" id="JH712066">
    <property type="protein sequence ID" value="EJD76763.1"/>
    <property type="molecule type" value="Genomic_DNA"/>
</dbReference>
<evidence type="ECO:0000256" key="6">
    <source>
        <dbReference type="ARBA" id="ARBA00023128"/>
    </source>
</evidence>
<sequence>MTKIFSVFQTLRKYSVGQRTALGLMKSLDDSGANVISVNTGTDSKSIIQLRDVGARKVRLKYNGVLPQKAIVGLWNALTSCARNPKILQFQADQLKEKLSQRQFPASPKEVQEARYEIKKMLEAEGAFPDRNAVGQKVLEAFDLEVKKKVDKLLRHTKYNWKPLGFKTREHAAAYTLARFAPNYAEVRFVLQEFMNNGYIPETVLDYGSGSGAAFWAAFEQWGERVKSYQLIDSNEEISQFCMDILRGSGENNGHPFVHPNVSFRKFLSPSSNNNFDVIIVHRLFAELASEELRTELLIDLWKRANKYLVLIDGSCKGGYDALMEARDYILMGGCELHREQTRQVLMKAGVLNDEAECILTDQQLSNYMRYNLIKNMLPPGTVLPTRLEPGYVFAPCPHDQGCPKSVRREKDVCSFSTQWNVLRADGRKQIFNTERGSFTYVIMAKGTRSHHINESRLLTLHHGGGHVCCTVCTPFCGIQRFTVSRCMGKIYKLVKNVKVGRVLPAELRTVGSDSELDVYEEAVEEFTKEKRAKNMLKKIFVQLIEFFNYAFLLLPTYCGYFLCIIVQAFFVLSVLTVHSKILVL</sequence>
<keyword evidence="8" id="KW-0812">Transmembrane</keyword>
<dbReference type="OMA" id="CPHDQGC"/>
<dbReference type="GO" id="GO:0006412">
    <property type="term" value="P:translation"/>
    <property type="evidence" value="ECO:0007669"/>
    <property type="project" value="InterPro"/>
</dbReference>
<feature type="transmembrane region" description="Helical" evidence="8">
    <location>
        <begin position="547"/>
        <end position="576"/>
    </location>
</feature>
<dbReference type="InParanoid" id="A0A1S0UME8"/>
<comment type="subcellular location">
    <subcellularLocation>
        <location evidence="1">Mitochondrion</location>
    </subcellularLocation>
</comment>
<keyword evidence="3" id="KW-0809">Transit peptide</keyword>
<name>A0A1S0UME8_LOALO</name>
<evidence type="ECO:0008006" key="10">
    <source>
        <dbReference type="Google" id="ProtNLM"/>
    </source>
</evidence>
<dbReference type="KEGG" id="loa:LOAG_16343"/>
<dbReference type="InterPro" id="IPR015324">
    <property type="entry name" value="Ribosomal_Rsm22-like"/>
</dbReference>
<evidence type="ECO:0000313" key="9">
    <source>
        <dbReference type="EMBL" id="EJD76763.1"/>
    </source>
</evidence>